<dbReference type="InterPro" id="IPR016181">
    <property type="entry name" value="Acyl_CoA_acyltransferase"/>
</dbReference>
<dbReference type="AlphaFoldDB" id="A0A9J6CB45"/>
<sequence length="271" mass="30787">MFSKFLVKTKLPLSTLYSTAVTTGASKGSSKSFISSLFVPKRQIDLTKCRFEIAKRADINSTLKFIEDNFFKNEPLCKSLHLTGKKLEQPTENLIRDGIKQGMTILARENSDDNEILGICMNTRSCPWDGEKLEEFAKLHTDMNARKLLHIWALMAREPRLHQELGQLSIFEVGMLAVKESHEACGLGTELTRRSLDLGRDLNFRHARINCTSEYSIKIAEKLGMTRVWDVFYRNIFMPDGKTPLTVPVHPHVQAAVFLTDLKKSNAIEEL</sequence>
<dbReference type="PANTHER" id="PTHR20905:SF1">
    <property type="entry name" value="AT07410P-RELATED"/>
    <property type="match status" value="1"/>
</dbReference>
<dbReference type="GO" id="GO:0008080">
    <property type="term" value="F:N-acetyltransferase activity"/>
    <property type="evidence" value="ECO:0007669"/>
    <property type="project" value="TreeGrafter"/>
</dbReference>
<dbReference type="SUPFAM" id="SSF55729">
    <property type="entry name" value="Acyl-CoA N-acyltransferases (Nat)"/>
    <property type="match status" value="1"/>
</dbReference>
<dbReference type="EMBL" id="JADBJN010000002">
    <property type="protein sequence ID" value="KAG5679104.1"/>
    <property type="molecule type" value="Genomic_DNA"/>
</dbReference>
<evidence type="ECO:0000313" key="1">
    <source>
        <dbReference type="EMBL" id="KAG5679104.1"/>
    </source>
</evidence>
<dbReference type="Proteomes" id="UP001107558">
    <property type="component" value="Chromosome 2"/>
</dbReference>
<accession>A0A9J6CB45</accession>
<reference evidence="1" key="1">
    <citation type="submission" date="2021-03" db="EMBL/GenBank/DDBJ databases">
        <title>Chromosome level genome of the anhydrobiotic midge Polypedilum vanderplanki.</title>
        <authorList>
            <person name="Yoshida Y."/>
            <person name="Kikawada T."/>
            <person name="Gusev O."/>
        </authorList>
    </citation>
    <scope>NUCLEOTIDE SEQUENCE</scope>
    <source>
        <strain evidence="1">NIAS01</strain>
        <tissue evidence="1">Whole body or cell culture</tissue>
    </source>
</reference>
<evidence type="ECO:0008006" key="3">
    <source>
        <dbReference type="Google" id="ProtNLM"/>
    </source>
</evidence>
<organism evidence="1 2">
    <name type="scientific">Polypedilum vanderplanki</name>
    <name type="common">Sleeping chironomid midge</name>
    <dbReference type="NCBI Taxonomy" id="319348"/>
    <lineage>
        <taxon>Eukaryota</taxon>
        <taxon>Metazoa</taxon>
        <taxon>Ecdysozoa</taxon>
        <taxon>Arthropoda</taxon>
        <taxon>Hexapoda</taxon>
        <taxon>Insecta</taxon>
        <taxon>Pterygota</taxon>
        <taxon>Neoptera</taxon>
        <taxon>Endopterygota</taxon>
        <taxon>Diptera</taxon>
        <taxon>Nematocera</taxon>
        <taxon>Chironomoidea</taxon>
        <taxon>Chironomidae</taxon>
        <taxon>Chironominae</taxon>
        <taxon>Polypedilum</taxon>
        <taxon>Polypedilum</taxon>
    </lineage>
</organism>
<protein>
    <recommendedName>
        <fullName evidence="3">N-acetyltransferase domain-containing protein</fullName>
    </recommendedName>
</protein>
<dbReference type="OrthoDB" id="8113373at2759"/>
<evidence type="ECO:0000313" key="2">
    <source>
        <dbReference type="Proteomes" id="UP001107558"/>
    </source>
</evidence>
<proteinExistence type="predicted"/>
<dbReference type="Gene3D" id="3.40.630.30">
    <property type="match status" value="1"/>
</dbReference>
<gene>
    <name evidence="1" type="ORF">PVAND_008697</name>
</gene>
<name>A0A9J6CB45_POLVA</name>
<comment type="caution">
    <text evidence="1">The sequence shown here is derived from an EMBL/GenBank/DDBJ whole genome shotgun (WGS) entry which is preliminary data.</text>
</comment>
<dbReference type="PANTHER" id="PTHR20905">
    <property type="entry name" value="N-ACETYLTRANSFERASE-RELATED"/>
    <property type="match status" value="1"/>
</dbReference>
<keyword evidence="2" id="KW-1185">Reference proteome</keyword>